<feature type="transmembrane region" description="Helical" evidence="2">
    <location>
        <begin position="74"/>
        <end position="100"/>
    </location>
</feature>
<evidence type="ECO:0000313" key="4">
    <source>
        <dbReference type="Proteomes" id="UP000615989"/>
    </source>
</evidence>
<proteinExistence type="predicted"/>
<dbReference type="RefSeq" id="WP_169120462.1">
    <property type="nucleotide sequence ID" value="NZ_WTVG02000039.1"/>
</dbReference>
<gene>
    <name evidence="3" type="ORF">GO606_19935</name>
</gene>
<evidence type="ECO:0000256" key="1">
    <source>
        <dbReference type="SAM" id="MobiDB-lite"/>
    </source>
</evidence>
<evidence type="ECO:0000313" key="3">
    <source>
        <dbReference type="EMBL" id="NMG26930.1"/>
    </source>
</evidence>
<evidence type="ECO:0000256" key="2">
    <source>
        <dbReference type="SAM" id="Phobius"/>
    </source>
</evidence>
<name>A0ABX1PU66_9RHOO</name>
<reference evidence="3" key="1">
    <citation type="submission" date="2019-12" db="EMBL/GenBank/DDBJ databases">
        <title>Comparative genomics gives insights into the taxonomy of the Azoarcus-Aromatoleum group and reveals separate origins of nif in the plant-associated Azoarcus and non-plant-associated Aromatoleum sub-groups.</title>
        <authorList>
            <person name="Lafos M."/>
            <person name="Maluk M."/>
            <person name="Batista M."/>
            <person name="Junghare M."/>
            <person name="Carmona M."/>
            <person name="Faoro H."/>
            <person name="Cruz L.M."/>
            <person name="Battistoni F."/>
            <person name="De Souza E."/>
            <person name="Pedrosa F."/>
            <person name="Chen W.-M."/>
            <person name="Poole P.S."/>
            <person name="Dixon R.A."/>
            <person name="James E.K."/>
        </authorList>
    </citation>
    <scope>NUCLEOTIDE SEQUENCE</scope>
    <source>
        <strain evidence="3">LuFRes1</strain>
    </source>
</reference>
<keyword evidence="2" id="KW-0472">Membrane</keyword>
<keyword evidence="4" id="KW-1185">Reference proteome</keyword>
<organism evidence="3 4">
    <name type="scientific">Aromatoleum anaerobium</name>
    <dbReference type="NCBI Taxonomy" id="182180"/>
    <lineage>
        <taxon>Bacteria</taxon>
        <taxon>Pseudomonadati</taxon>
        <taxon>Pseudomonadota</taxon>
        <taxon>Betaproteobacteria</taxon>
        <taxon>Rhodocyclales</taxon>
        <taxon>Rhodocyclaceae</taxon>
        <taxon>Aromatoleum</taxon>
    </lineage>
</organism>
<feature type="transmembrane region" description="Helical" evidence="2">
    <location>
        <begin position="50"/>
        <end position="68"/>
    </location>
</feature>
<sequence length="128" mass="13569">MLLAAVLGVRYGLLEAGAFPLDCGGSLAEGLGAWCAAKWLLVQSFVHQRLGWLSLACGVVAFVLRHRPLAWGGWLSGLAGLVLYSFDPSAVGALLSLLVLARVGAQRRRGEDETNDEPGDGLRVQRLG</sequence>
<feature type="region of interest" description="Disordered" evidence="1">
    <location>
        <begin position="109"/>
        <end position="128"/>
    </location>
</feature>
<accession>A0ABX1PU66</accession>
<keyword evidence="2" id="KW-0812">Transmembrane</keyword>
<protein>
    <submittedName>
        <fullName evidence="3">Uncharacterized protein</fullName>
    </submittedName>
</protein>
<dbReference type="EMBL" id="WTVG01000107">
    <property type="protein sequence ID" value="NMG26930.1"/>
    <property type="molecule type" value="Genomic_DNA"/>
</dbReference>
<keyword evidence="2" id="KW-1133">Transmembrane helix</keyword>
<comment type="caution">
    <text evidence="3">The sequence shown here is derived from an EMBL/GenBank/DDBJ whole genome shotgun (WGS) entry which is preliminary data.</text>
</comment>
<dbReference type="Proteomes" id="UP000615989">
    <property type="component" value="Unassembled WGS sequence"/>
</dbReference>